<feature type="transmembrane region" description="Helical" evidence="5">
    <location>
        <begin position="264"/>
        <end position="281"/>
    </location>
</feature>
<evidence type="ECO:0000256" key="5">
    <source>
        <dbReference type="SAM" id="Phobius"/>
    </source>
</evidence>
<evidence type="ECO:0000256" key="3">
    <source>
        <dbReference type="ARBA" id="ARBA00022989"/>
    </source>
</evidence>
<dbReference type="InterPro" id="IPR037185">
    <property type="entry name" value="EmrE-like"/>
</dbReference>
<dbReference type="Pfam" id="PF00892">
    <property type="entry name" value="EamA"/>
    <property type="match status" value="2"/>
</dbReference>
<organism evidence="7 8">
    <name type="scientific">Aerophobetes bacterium</name>
    <dbReference type="NCBI Taxonomy" id="2030807"/>
    <lineage>
        <taxon>Bacteria</taxon>
        <taxon>Candidatus Aerophobota</taxon>
    </lineage>
</organism>
<gene>
    <name evidence="7" type="ORF">COB11_01295</name>
</gene>
<accession>A0A2A4YLW4</accession>
<feature type="domain" description="EamA" evidence="6">
    <location>
        <begin position="8"/>
        <end position="142"/>
    </location>
</feature>
<dbReference type="Proteomes" id="UP000217838">
    <property type="component" value="Unassembled WGS sequence"/>
</dbReference>
<keyword evidence="4 5" id="KW-0472">Membrane</keyword>
<feature type="domain" description="EamA" evidence="6">
    <location>
        <begin position="152"/>
        <end position="281"/>
    </location>
</feature>
<feature type="transmembrane region" description="Helical" evidence="5">
    <location>
        <begin position="39"/>
        <end position="57"/>
    </location>
</feature>
<feature type="transmembrane region" description="Helical" evidence="5">
    <location>
        <begin position="101"/>
        <end position="119"/>
    </location>
</feature>
<dbReference type="EMBL" id="NVUU01000010">
    <property type="protein sequence ID" value="PCI95714.1"/>
    <property type="molecule type" value="Genomic_DNA"/>
</dbReference>
<dbReference type="InterPro" id="IPR000620">
    <property type="entry name" value="EamA_dom"/>
</dbReference>
<feature type="transmembrane region" description="Helical" evidence="5">
    <location>
        <begin position="78"/>
        <end position="95"/>
    </location>
</feature>
<keyword evidence="3 5" id="KW-1133">Transmembrane helix</keyword>
<evidence type="ECO:0000313" key="8">
    <source>
        <dbReference type="Proteomes" id="UP000217838"/>
    </source>
</evidence>
<feature type="transmembrane region" description="Helical" evidence="5">
    <location>
        <begin position="148"/>
        <end position="170"/>
    </location>
</feature>
<dbReference type="PANTHER" id="PTHR22911">
    <property type="entry name" value="ACYL-MALONYL CONDENSING ENZYME-RELATED"/>
    <property type="match status" value="1"/>
</dbReference>
<sequence length="300" mass="33635">MRANNIKLAILYSLLAAFFYAFLGTLIKITEKSGATNEMIVFFRQAVGLITLSPFLIRDQKKLGGLKTDKFHLHILRVVASLSSMYCLVYALRYLPLVDALLLTYTRPLFIPIVVFIWFRKKWTKATWLGLVVGFLGVTLILKPDKNMFDIAAFIGLASAMFGAVAFTCIRRLTKTDGANKILFYYLGFSIPIAAIPLISNWSAPSSKEWVFLCVIGICGMIYQMTLTRAYQYAKAFKVASMLYSTIFFAAGFDYWLGDFSMDLIGLVGISLVIVGTIITVRQGDTPFPPETPNRKKKSK</sequence>
<reference evidence="8" key="1">
    <citation type="submission" date="2017-08" db="EMBL/GenBank/DDBJ databases">
        <title>A dynamic microbial community with high functional redundancy inhabits the cold, oxic subseafloor aquifer.</title>
        <authorList>
            <person name="Tully B.J."/>
            <person name="Wheat C.G."/>
            <person name="Glazer B.T."/>
            <person name="Huber J.A."/>
        </authorList>
    </citation>
    <scope>NUCLEOTIDE SEQUENCE [LARGE SCALE GENOMIC DNA]</scope>
</reference>
<evidence type="ECO:0000256" key="1">
    <source>
        <dbReference type="ARBA" id="ARBA00004141"/>
    </source>
</evidence>
<feature type="transmembrane region" description="Helical" evidence="5">
    <location>
        <begin position="126"/>
        <end position="142"/>
    </location>
</feature>
<name>A0A2A4YLW4_UNCAE</name>
<evidence type="ECO:0000259" key="6">
    <source>
        <dbReference type="Pfam" id="PF00892"/>
    </source>
</evidence>
<protein>
    <recommendedName>
        <fullName evidence="6">EamA domain-containing protein</fullName>
    </recommendedName>
</protein>
<evidence type="ECO:0000256" key="2">
    <source>
        <dbReference type="ARBA" id="ARBA00022692"/>
    </source>
</evidence>
<feature type="transmembrane region" description="Helical" evidence="5">
    <location>
        <begin position="182"/>
        <end position="204"/>
    </location>
</feature>
<evidence type="ECO:0000256" key="4">
    <source>
        <dbReference type="ARBA" id="ARBA00023136"/>
    </source>
</evidence>
<comment type="subcellular location">
    <subcellularLocation>
        <location evidence="1">Membrane</location>
        <topology evidence="1">Multi-pass membrane protein</topology>
    </subcellularLocation>
</comment>
<feature type="transmembrane region" description="Helical" evidence="5">
    <location>
        <begin position="239"/>
        <end position="258"/>
    </location>
</feature>
<dbReference type="PANTHER" id="PTHR22911:SF6">
    <property type="entry name" value="SOLUTE CARRIER FAMILY 35 MEMBER G1"/>
    <property type="match status" value="1"/>
</dbReference>
<dbReference type="AlphaFoldDB" id="A0A2A4YLW4"/>
<dbReference type="SUPFAM" id="SSF103481">
    <property type="entry name" value="Multidrug resistance efflux transporter EmrE"/>
    <property type="match status" value="2"/>
</dbReference>
<evidence type="ECO:0000313" key="7">
    <source>
        <dbReference type="EMBL" id="PCI95714.1"/>
    </source>
</evidence>
<feature type="transmembrane region" description="Helical" evidence="5">
    <location>
        <begin position="210"/>
        <end position="227"/>
    </location>
</feature>
<dbReference type="GO" id="GO:0016020">
    <property type="term" value="C:membrane"/>
    <property type="evidence" value="ECO:0007669"/>
    <property type="project" value="UniProtKB-SubCell"/>
</dbReference>
<keyword evidence="2 5" id="KW-0812">Transmembrane</keyword>
<proteinExistence type="predicted"/>
<comment type="caution">
    <text evidence="7">The sequence shown here is derived from an EMBL/GenBank/DDBJ whole genome shotgun (WGS) entry which is preliminary data.</text>
</comment>